<dbReference type="Pfam" id="PF04508">
    <property type="entry name" value="Pox_A_type_inc"/>
    <property type="match status" value="1"/>
</dbReference>
<keyword evidence="2" id="KW-1185">Reference proteome</keyword>
<comment type="caution">
    <text evidence="1">The sequence shown here is derived from an EMBL/GenBank/DDBJ whole genome shotgun (WGS) entry which is preliminary data.</text>
</comment>
<reference evidence="1 2" key="1">
    <citation type="journal article" date="2023" name="Nucleic Acids Res.">
        <title>The hologenome of Daphnia magna reveals possible DNA methylation and microbiome-mediated evolution of the host genome.</title>
        <authorList>
            <person name="Chaturvedi A."/>
            <person name="Li X."/>
            <person name="Dhandapani V."/>
            <person name="Marshall H."/>
            <person name="Kissane S."/>
            <person name="Cuenca-Cambronero M."/>
            <person name="Asole G."/>
            <person name="Calvet F."/>
            <person name="Ruiz-Romero M."/>
            <person name="Marangio P."/>
            <person name="Guigo R."/>
            <person name="Rago D."/>
            <person name="Mirbahai L."/>
            <person name="Eastwood N."/>
            <person name="Colbourne J.K."/>
            <person name="Zhou J."/>
            <person name="Mallon E."/>
            <person name="Orsini L."/>
        </authorList>
    </citation>
    <scope>NUCLEOTIDE SEQUENCE [LARGE SCALE GENOMIC DNA]</scope>
    <source>
        <strain evidence="1">LRV0_1</strain>
    </source>
</reference>
<dbReference type="PANTHER" id="PTHR33273:SF2">
    <property type="entry name" value="ENDONUCLEASE_EXONUCLEASE_PHOSPHATASE DOMAIN-CONTAINING PROTEIN"/>
    <property type="match status" value="1"/>
</dbReference>
<dbReference type="Proteomes" id="UP001234178">
    <property type="component" value="Unassembled WGS sequence"/>
</dbReference>
<name>A0ABQ9Z8S3_9CRUS</name>
<dbReference type="InterPro" id="IPR036691">
    <property type="entry name" value="Endo/exonu/phosph_ase_sf"/>
</dbReference>
<dbReference type="SUPFAM" id="SSF56219">
    <property type="entry name" value="DNase I-like"/>
    <property type="match status" value="1"/>
</dbReference>
<sequence>MPDSSDGDSVRDSVSNLSQSISQSINCHNEECKIMFVPINKRFKYCPNCRDRTKVTPKSGGVKRAANVIFPLSYNNRPKHSKGEELAFAFNETFGLDIEDFMVMERVNQIEVFRTLICNLRENDSKVDESMSRLREKISVLESELSIARNSHPLLPDMEKELVRVKLALADKDIKLFELTVGGSSRVPIHVPSPSAQLNYVNQSSSIASGPLAPPPIKKPSAIIPVKPFLIARVRDTISVKSITESSVDSLLGLEEDKGGPVVQQLIRHSGNSVKLIFRDEANRDKARDLLDCPEAEKVFQNVHAPVKCYPAILRLNGVPGLSMIREDGSISSADLFNARTKQSCNLINKLNSENPLLKGKIANVRILFNRAEFSLVRVSLLCKDTRDSYLEQGRLKLDNLSHAVIEVDYNKEVRFCNRCQGYGHLARFCTNPVTCGKCSQAHATQTCNVSHPSLKCASCSLNHAAGSYVCAAHKIAVANFTQPIFKCLQINLRHSKLATASLSQVILENSVDVILIQEPYALFTPTPTLSDIPQGYVAFHALGSDHAYGAAILVKLRAVSIGTGTPGTILHWPPPLPSLEPPYRFLIWFRYDLQEMSQQNDDQSIVHALSCTDVDSSSC</sequence>
<protein>
    <recommendedName>
        <fullName evidence="3">CCHC-type domain-containing protein</fullName>
    </recommendedName>
</protein>
<evidence type="ECO:0000313" key="2">
    <source>
        <dbReference type="Proteomes" id="UP001234178"/>
    </source>
</evidence>
<dbReference type="Gene3D" id="3.60.10.10">
    <property type="entry name" value="Endonuclease/exonuclease/phosphatase"/>
    <property type="match status" value="1"/>
</dbReference>
<organism evidence="1 2">
    <name type="scientific">Daphnia magna</name>
    <dbReference type="NCBI Taxonomy" id="35525"/>
    <lineage>
        <taxon>Eukaryota</taxon>
        <taxon>Metazoa</taxon>
        <taxon>Ecdysozoa</taxon>
        <taxon>Arthropoda</taxon>
        <taxon>Crustacea</taxon>
        <taxon>Branchiopoda</taxon>
        <taxon>Diplostraca</taxon>
        <taxon>Cladocera</taxon>
        <taxon>Anomopoda</taxon>
        <taxon>Daphniidae</taxon>
        <taxon>Daphnia</taxon>
    </lineage>
</organism>
<dbReference type="PANTHER" id="PTHR33273">
    <property type="entry name" value="DOMAIN-CONTAINING PROTEIN, PUTATIVE-RELATED"/>
    <property type="match status" value="1"/>
</dbReference>
<gene>
    <name evidence="1" type="ORF">OUZ56_018414</name>
</gene>
<dbReference type="EMBL" id="JAOYFB010000003">
    <property type="protein sequence ID" value="KAK4009298.1"/>
    <property type="molecule type" value="Genomic_DNA"/>
</dbReference>
<dbReference type="InterPro" id="IPR007596">
    <property type="entry name" value="Pox_A_type_inc"/>
</dbReference>
<evidence type="ECO:0000313" key="1">
    <source>
        <dbReference type="EMBL" id="KAK4009298.1"/>
    </source>
</evidence>
<proteinExistence type="predicted"/>
<evidence type="ECO:0008006" key="3">
    <source>
        <dbReference type="Google" id="ProtNLM"/>
    </source>
</evidence>
<accession>A0ABQ9Z8S3</accession>